<sequence>MKVTDILQSFLLGLMLVFVLFCVFWAAIYASYMQYYGIREFFNPFFSNVFNPVAFFICVGIFGVGLALPFINNVFKILFFVFLAGALLLFVPPFGKTAGSIFLAKEQVITEEGEQKRIQSLYENYRYIVYLSADSDDFETRKRNLVYHEKPIVE</sequence>
<gene>
    <name evidence="2" type="ORF">K4G57_07930</name>
</gene>
<dbReference type="RefSeq" id="WP_221532652.1">
    <property type="nucleotide sequence ID" value="NZ_JAIGYP010000012.1"/>
</dbReference>
<keyword evidence="1" id="KW-0472">Membrane</keyword>
<comment type="caution">
    <text evidence="2">The sequence shown here is derived from an EMBL/GenBank/DDBJ whole genome shotgun (WGS) entry which is preliminary data.</text>
</comment>
<accession>A0ABS7JPU9</accession>
<keyword evidence="1" id="KW-1133">Transmembrane helix</keyword>
<evidence type="ECO:0000256" key="1">
    <source>
        <dbReference type="SAM" id="Phobius"/>
    </source>
</evidence>
<feature type="transmembrane region" description="Helical" evidence="1">
    <location>
        <begin position="6"/>
        <end position="28"/>
    </location>
</feature>
<feature type="transmembrane region" description="Helical" evidence="1">
    <location>
        <begin position="49"/>
        <end position="71"/>
    </location>
</feature>
<name>A0ABS7JPU9_9HELI</name>
<keyword evidence="3" id="KW-1185">Reference proteome</keyword>
<feature type="transmembrane region" description="Helical" evidence="1">
    <location>
        <begin position="77"/>
        <end position="95"/>
    </location>
</feature>
<evidence type="ECO:0000313" key="3">
    <source>
        <dbReference type="Proteomes" id="UP000700059"/>
    </source>
</evidence>
<evidence type="ECO:0000313" key="2">
    <source>
        <dbReference type="EMBL" id="MBX7491387.1"/>
    </source>
</evidence>
<reference evidence="2 3" key="1">
    <citation type="submission" date="2021-08" db="EMBL/GenBank/DDBJ databases">
        <title>Helicobacter spp. isolated from feces of Anatolian Ground Squirrel (Spermophilus xanthoprymnus) in Turkey.</title>
        <authorList>
            <person name="Aydin F."/>
            <person name="Abay S."/>
            <person name="Kayman T."/>
            <person name="Karakaya E."/>
            <person name="Saticioglu I.B."/>
        </authorList>
    </citation>
    <scope>NUCLEOTIDE SEQUENCE [LARGE SCALE GENOMIC DNA]</scope>
    <source>
        <strain evidence="2 3">Faydin-H70</strain>
    </source>
</reference>
<organism evidence="2 3">
    <name type="scientific">Helicobacter turcicus</name>
    <dbReference type="NCBI Taxonomy" id="2867412"/>
    <lineage>
        <taxon>Bacteria</taxon>
        <taxon>Pseudomonadati</taxon>
        <taxon>Campylobacterota</taxon>
        <taxon>Epsilonproteobacteria</taxon>
        <taxon>Campylobacterales</taxon>
        <taxon>Helicobacteraceae</taxon>
        <taxon>Helicobacter</taxon>
    </lineage>
</organism>
<proteinExistence type="predicted"/>
<dbReference type="EMBL" id="JAIGYQ010000012">
    <property type="protein sequence ID" value="MBX7491387.1"/>
    <property type="molecule type" value="Genomic_DNA"/>
</dbReference>
<dbReference type="Proteomes" id="UP000700059">
    <property type="component" value="Unassembled WGS sequence"/>
</dbReference>
<keyword evidence="1" id="KW-0812">Transmembrane</keyword>
<protein>
    <submittedName>
        <fullName evidence="2">Uncharacterized protein</fullName>
    </submittedName>
</protein>